<evidence type="ECO:0000313" key="1">
    <source>
        <dbReference type="EnsemblMetazoa" id="AAEL001597-PA"/>
    </source>
</evidence>
<keyword evidence="2" id="KW-1185">Reference proteome</keyword>
<protein>
    <submittedName>
        <fullName evidence="1">Uncharacterized protein</fullName>
    </submittedName>
</protein>
<dbReference type="Proteomes" id="UP000008820">
    <property type="component" value="Chromosome 1"/>
</dbReference>
<dbReference type="InParanoid" id="A0A1S4EZ80"/>
<organism evidence="1 2">
    <name type="scientific">Aedes aegypti</name>
    <name type="common">Yellowfever mosquito</name>
    <name type="synonym">Culex aegypti</name>
    <dbReference type="NCBI Taxonomy" id="7159"/>
    <lineage>
        <taxon>Eukaryota</taxon>
        <taxon>Metazoa</taxon>
        <taxon>Ecdysozoa</taxon>
        <taxon>Arthropoda</taxon>
        <taxon>Hexapoda</taxon>
        <taxon>Insecta</taxon>
        <taxon>Pterygota</taxon>
        <taxon>Neoptera</taxon>
        <taxon>Endopterygota</taxon>
        <taxon>Diptera</taxon>
        <taxon>Nematocera</taxon>
        <taxon>Culicoidea</taxon>
        <taxon>Culicidae</taxon>
        <taxon>Culicinae</taxon>
        <taxon>Aedini</taxon>
        <taxon>Aedes</taxon>
        <taxon>Stegomyia</taxon>
    </lineage>
</organism>
<dbReference type="OrthoDB" id="20086at2759"/>
<dbReference type="VEuPathDB" id="VectorBase:AAEL001597"/>
<dbReference type="AlphaFoldDB" id="A0A1S4EZ80"/>
<dbReference type="EnsemblMetazoa" id="AAEL001597-RA">
    <property type="protein sequence ID" value="AAEL001597-PA"/>
    <property type="gene ID" value="AAEL001597"/>
</dbReference>
<sequence>MNNVIHSDDEVVLEQSFARNTQPVIQNGYAEGLADGRETIYQKDFDRGYRIGFTMAFKLAQYQGFAAGLLKQSDKEELARNIAQDLILRQESARAHCLLCSDKTMEQNLLDDVEASQNSHNEGILKVLEERYKIS</sequence>
<reference evidence="1" key="2">
    <citation type="submission" date="2020-05" db="UniProtKB">
        <authorList>
            <consortium name="EnsemblMetazoa"/>
        </authorList>
    </citation>
    <scope>IDENTIFICATION</scope>
    <source>
        <strain evidence="1">LVP_AGWG</strain>
    </source>
</reference>
<reference evidence="1 2" key="1">
    <citation type="submission" date="2017-06" db="EMBL/GenBank/DDBJ databases">
        <title>Aedes aegypti genome working group (AGWG) sequencing and assembly.</title>
        <authorList>
            <consortium name="Aedes aegypti Genome Working Group (AGWG)"/>
            <person name="Matthews B.J."/>
        </authorList>
    </citation>
    <scope>NUCLEOTIDE SEQUENCE [LARGE SCALE GENOMIC DNA]</scope>
    <source>
        <strain evidence="1 2">LVP_AGWG</strain>
    </source>
</reference>
<proteinExistence type="predicted"/>
<evidence type="ECO:0000313" key="2">
    <source>
        <dbReference type="Proteomes" id="UP000008820"/>
    </source>
</evidence>
<name>A0A1S4EZ80_AEDAE</name>
<gene>
    <name evidence="1" type="primary">5571482</name>
</gene>
<accession>A0A1S4EZ80</accession>